<evidence type="ECO:0000313" key="2">
    <source>
        <dbReference type="Proteomes" id="UP000182569"/>
    </source>
</evidence>
<dbReference type="KEGG" id="ceu:A7L45_09610"/>
<dbReference type="AlphaFoldDB" id="A0A1J0GH61"/>
<evidence type="ECO:0008006" key="3">
    <source>
        <dbReference type="Google" id="ProtNLM"/>
    </source>
</evidence>
<gene>
    <name evidence="1" type="ORF">A7L45_09610</name>
</gene>
<dbReference type="Proteomes" id="UP000182569">
    <property type="component" value="Chromosome"/>
</dbReference>
<name>A0A1J0GH61_9CLOT</name>
<dbReference type="InterPro" id="IPR025460">
    <property type="entry name" value="DUF4280"/>
</dbReference>
<protein>
    <recommendedName>
        <fullName evidence="3">DUF4280 domain-containing protein</fullName>
    </recommendedName>
</protein>
<reference evidence="2" key="1">
    <citation type="journal article" date="2016" name="Front. Microbiol.">
        <title>Complete Genome Sequence of Clostridium estertheticum DSM 8809, a Microbe Identified in Spoiled Vacuum Packed Beef.</title>
        <authorList>
            <person name="Yu Z."/>
            <person name="Gunn L."/>
            <person name="Brennan E."/>
            <person name="Reid R."/>
            <person name="Wall P.G."/>
            <person name="Gaora O.P."/>
            <person name="Hurley D."/>
            <person name="Bolton D."/>
            <person name="Fanning S."/>
        </authorList>
    </citation>
    <scope>NUCLEOTIDE SEQUENCE [LARGE SCALE GENOMIC DNA]</scope>
    <source>
        <strain evidence="2">DSM 8809</strain>
    </source>
</reference>
<organism evidence="1 2">
    <name type="scientific">Clostridium estertheticum subsp. estertheticum</name>
    <dbReference type="NCBI Taxonomy" id="1552"/>
    <lineage>
        <taxon>Bacteria</taxon>
        <taxon>Bacillati</taxon>
        <taxon>Bacillota</taxon>
        <taxon>Clostridia</taxon>
        <taxon>Eubacteriales</taxon>
        <taxon>Clostridiaceae</taxon>
        <taxon>Clostridium</taxon>
    </lineage>
</organism>
<accession>A0A1J0GH61</accession>
<proteinExistence type="predicted"/>
<keyword evidence="2" id="KW-1185">Reference proteome</keyword>
<sequence>MASENEEKYGTVLGTAKYEAEKSVTDTVETVKGMGTLASNLGGYLKRDVGNAWDSLNKSPEEKAAIKEKKDAEDAKVSAEAKAAVDAEAARIKKLQDSYITHTAVILCSYAARESYLVVPTSHGELIHGIPQLNVGDSKPNINVRSFGVCMSPKNPSVQAAAKKIVADIKDKPKTFTEKVMDFFSKPPKVEIGKDLVEMCAGVCKAQIFTDWIDGKKDVLIDGKPALLGRCKLQCGYGGKIKFYTSGQREE</sequence>
<dbReference type="EMBL" id="CP015756">
    <property type="protein sequence ID" value="APC40304.1"/>
    <property type="molecule type" value="Genomic_DNA"/>
</dbReference>
<dbReference type="STRING" id="1552.A7L45_09610"/>
<dbReference type="OrthoDB" id="4825649at2"/>
<dbReference type="Pfam" id="PF14107">
    <property type="entry name" value="DUF4280"/>
    <property type="match status" value="1"/>
</dbReference>
<dbReference type="RefSeq" id="WP_071612596.1">
    <property type="nucleotide sequence ID" value="NZ_CP015756.1"/>
</dbReference>
<evidence type="ECO:0000313" key="1">
    <source>
        <dbReference type="EMBL" id="APC40304.1"/>
    </source>
</evidence>